<dbReference type="Proteomes" id="UP000546031">
    <property type="component" value="Unassembled WGS sequence"/>
</dbReference>
<evidence type="ECO:0000313" key="2">
    <source>
        <dbReference type="EMBL" id="NVE95636.1"/>
    </source>
</evidence>
<sequence length="405" mass="44706">MHLPLKGIRVISAEQYGAGPYGTMFLAQMGAEVIKIEPPGKVGPDGERRGGGDTARLVGPHYLRKGESTYFQAFNLNKRSLTLDLNSDEGQEILHKLVATCDVVANNLRGDLPERLGLTYDALESINPAIVCAHLSAYGRDNERAKWPGYDYLMQAEAGYCQMTGEPGGDPQRMGLSMVDFMTGTIFCIGLLGALVDARSSGKGRDVDTDLLSAAIHQTSYPAIWYMNDGDETQRTPRSAHPQATPSQMFKAKDGWMFVMCQLPKFWDILVERLERPDLRDDLRFADNPSRLANRDALTELLDAHFSEHTMAHWQELLAGHVPVAPVYELGDALDNPWLKTIGMRDEVQHPDKDDLQILASPIKFDGQRVPNRAAPLLGADSEDVLAELGYDQDAVAKLRANGTI</sequence>
<dbReference type="Gene3D" id="3.40.50.10540">
    <property type="entry name" value="Crotonobetainyl-coa:carnitine coa-transferase, domain 1"/>
    <property type="match status" value="1"/>
</dbReference>
<reference evidence="2 3" key="1">
    <citation type="submission" date="2020-06" db="EMBL/GenBank/DDBJ databases">
        <title>Altererythrobacter lutimaris sp. nov., a marine bacterium isolated from a tidal flat.</title>
        <authorList>
            <person name="Kim D."/>
            <person name="Yoo Y."/>
            <person name="Kim J.-J."/>
        </authorList>
    </citation>
    <scope>NUCLEOTIDE SEQUENCE [LARGE SCALE GENOMIC DNA]</scope>
    <source>
        <strain evidence="2 3">JGD-16</strain>
    </source>
</reference>
<protein>
    <submittedName>
        <fullName evidence="2">CoA transferase</fullName>
    </submittedName>
</protein>
<evidence type="ECO:0000313" key="3">
    <source>
        <dbReference type="Proteomes" id="UP000546031"/>
    </source>
</evidence>
<dbReference type="Gene3D" id="3.30.1540.10">
    <property type="entry name" value="formyl-coa transferase, domain 3"/>
    <property type="match status" value="1"/>
</dbReference>
<organism evidence="2 3">
    <name type="scientific">Altererythrobacter lutimaris</name>
    <dbReference type="NCBI Taxonomy" id="2743979"/>
    <lineage>
        <taxon>Bacteria</taxon>
        <taxon>Pseudomonadati</taxon>
        <taxon>Pseudomonadota</taxon>
        <taxon>Alphaproteobacteria</taxon>
        <taxon>Sphingomonadales</taxon>
        <taxon>Erythrobacteraceae</taxon>
        <taxon>Altererythrobacter</taxon>
    </lineage>
</organism>
<proteinExistence type="predicted"/>
<dbReference type="GO" id="GO:0008410">
    <property type="term" value="F:CoA-transferase activity"/>
    <property type="evidence" value="ECO:0007669"/>
    <property type="project" value="TreeGrafter"/>
</dbReference>
<dbReference type="InterPro" id="IPR003673">
    <property type="entry name" value="CoA-Trfase_fam_III"/>
</dbReference>
<comment type="caution">
    <text evidence="2">The sequence shown here is derived from an EMBL/GenBank/DDBJ whole genome shotgun (WGS) entry which is preliminary data.</text>
</comment>
<dbReference type="InterPro" id="IPR023606">
    <property type="entry name" value="CoA-Trfase_III_dom_1_sf"/>
</dbReference>
<gene>
    <name evidence="2" type="ORF">HUO12_12075</name>
</gene>
<dbReference type="RefSeq" id="WP_176273838.1">
    <property type="nucleotide sequence ID" value="NZ_JABWTA010000001.1"/>
</dbReference>
<keyword evidence="1 2" id="KW-0808">Transferase</keyword>
<keyword evidence="3" id="KW-1185">Reference proteome</keyword>
<dbReference type="AlphaFoldDB" id="A0A850HEU4"/>
<dbReference type="Pfam" id="PF02515">
    <property type="entry name" value="CoA_transf_3"/>
    <property type="match status" value="1"/>
</dbReference>
<name>A0A850HEU4_9SPHN</name>
<dbReference type="EMBL" id="JABWTA010000001">
    <property type="protein sequence ID" value="NVE95636.1"/>
    <property type="molecule type" value="Genomic_DNA"/>
</dbReference>
<dbReference type="InterPro" id="IPR050483">
    <property type="entry name" value="CoA-transferase_III_domain"/>
</dbReference>
<dbReference type="SUPFAM" id="SSF89796">
    <property type="entry name" value="CoA-transferase family III (CaiB/BaiF)"/>
    <property type="match status" value="1"/>
</dbReference>
<dbReference type="PANTHER" id="PTHR48207">
    <property type="entry name" value="SUCCINATE--HYDROXYMETHYLGLUTARATE COA-TRANSFERASE"/>
    <property type="match status" value="1"/>
</dbReference>
<dbReference type="InterPro" id="IPR044855">
    <property type="entry name" value="CoA-Trfase_III_dom3_sf"/>
</dbReference>
<evidence type="ECO:0000256" key="1">
    <source>
        <dbReference type="ARBA" id="ARBA00022679"/>
    </source>
</evidence>
<dbReference type="PANTHER" id="PTHR48207:SF3">
    <property type="entry name" value="SUCCINATE--HYDROXYMETHYLGLUTARATE COA-TRANSFERASE"/>
    <property type="match status" value="1"/>
</dbReference>
<accession>A0A850HEU4</accession>